<comment type="subunit">
    <text evidence="7">Component of the DNA polymerase epsilon complex consisting of four subunits: the catalytic subunit POLE and the accessory subunits POLE2, POLE3 and POLE4.</text>
</comment>
<feature type="domain" description="DNA polymerase alpha/delta/epsilon subunit B" evidence="9">
    <location>
        <begin position="298"/>
        <end position="496"/>
    </location>
</feature>
<evidence type="ECO:0000259" key="10">
    <source>
        <dbReference type="Pfam" id="PF12213"/>
    </source>
</evidence>
<dbReference type="Gene3D" id="1.10.8.60">
    <property type="match status" value="1"/>
</dbReference>
<dbReference type="Pfam" id="PF04042">
    <property type="entry name" value="DNA_pol_E_B"/>
    <property type="match status" value="1"/>
</dbReference>
<evidence type="ECO:0000256" key="8">
    <source>
        <dbReference type="PIRNR" id="PIRNR000799"/>
    </source>
</evidence>
<sequence length="541" mass="61022">MAGRLKSSIVSAFKMHGLSLRIEASKFLVEALTPVNEVEREEWLDRIIEAVQKQPLESSMIDRLTLEAAVNDCVQGGEEDSDQVFSVIDAFDIPKFDYNSERKKFMPSTAPRSLHGQATDKAQLFRDRYTVLFQRTSRHELFTPPVMGANPVHQTKKFQLRPVEYLLGSVAKLGEIIVLGMVTQLKPGSYYLEDPTGAVKMDLSQTISFSLTRRAISLTALYNFHNGLFTENCFVLAEGWYEDQVFHVTAFGFPPPEPAKTTRAYFGNINFFGGPSATCAKASTKLRVIERENEDAMIVFLSDVWLDDSKVMEKLRVLFTGYSEICPTAFVLCGNFTSSPFGSSHIKTLRESFRGLGNLIAQFPSLVESSRFIFVPGSQDPGPGNVLPRPNIPDCVTEELRRKVPTATFTTNPCRIQYCTQEIVVFREDMVTKMCRNCVKFPSDRDISTHFVKTLASQGHLCPLPLHVEPVYWSHDHALRVYPLPDVVVVADKFDAYSNTHVDCTFANPVYLFCRFRVLLHVMMQSSRCTIQQPGKWKTGI</sequence>
<evidence type="ECO:0000256" key="2">
    <source>
        <dbReference type="ARBA" id="ARBA00009560"/>
    </source>
</evidence>
<dbReference type="PANTHER" id="PTHR12708">
    <property type="entry name" value="DNA POLYMERASE EPSILON SUBUNIT B"/>
    <property type="match status" value="1"/>
</dbReference>
<dbReference type="FunCoup" id="C3ZN04">
    <property type="interactions" value="490"/>
</dbReference>
<keyword evidence="5 8" id="KW-0539">Nucleus</keyword>
<gene>
    <name evidence="11" type="ORF">BRAFLDRAFT_114751</name>
</gene>
<feature type="domain" description="DNA polymerase epsilon subunit B N-terminal" evidence="10">
    <location>
        <begin position="2"/>
        <end position="73"/>
    </location>
</feature>
<name>C3ZN04_BRAFL</name>
<dbReference type="AlphaFoldDB" id="C3ZN04"/>
<comment type="function">
    <text evidence="6">Accessory component of the DNA polymerase epsilon complex. Participates in DNA repair and in chromosomal DNA replication.</text>
</comment>
<dbReference type="FunFam" id="3.60.21.50:FF:000007">
    <property type="entry name" value="DNA polymerase epsilon subunit"/>
    <property type="match status" value="1"/>
</dbReference>
<dbReference type="InterPro" id="IPR007185">
    <property type="entry name" value="DNA_pol_a/d/e_bsu"/>
</dbReference>
<dbReference type="InterPro" id="IPR024639">
    <property type="entry name" value="DNA_pol_e_bsu_N"/>
</dbReference>
<dbReference type="InterPro" id="IPR016266">
    <property type="entry name" value="POLE2"/>
</dbReference>
<keyword evidence="4 8" id="KW-0238">DNA-binding</keyword>
<proteinExistence type="inferred from homology"/>
<dbReference type="STRING" id="7739.C3ZN04"/>
<dbReference type="Gene3D" id="3.60.21.50">
    <property type="match status" value="1"/>
</dbReference>
<dbReference type="InParanoid" id="C3ZN04"/>
<evidence type="ECO:0000256" key="5">
    <source>
        <dbReference type="ARBA" id="ARBA00023242"/>
    </source>
</evidence>
<dbReference type="Pfam" id="PF12213">
    <property type="entry name" value="Dpoe2NT"/>
    <property type="match status" value="1"/>
</dbReference>
<dbReference type="GO" id="GO:0006261">
    <property type="term" value="P:DNA-templated DNA replication"/>
    <property type="evidence" value="ECO:0007669"/>
    <property type="project" value="InterPro"/>
</dbReference>
<evidence type="ECO:0000256" key="4">
    <source>
        <dbReference type="ARBA" id="ARBA00023125"/>
    </source>
</evidence>
<organism>
    <name type="scientific">Branchiostoma floridae</name>
    <name type="common">Florida lancelet</name>
    <name type="synonym">Amphioxus</name>
    <dbReference type="NCBI Taxonomy" id="7739"/>
    <lineage>
        <taxon>Eukaryota</taxon>
        <taxon>Metazoa</taxon>
        <taxon>Chordata</taxon>
        <taxon>Cephalochordata</taxon>
        <taxon>Leptocardii</taxon>
        <taxon>Amphioxiformes</taxon>
        <taxon>Branchiostomatidae</taxon>
        <taxon>Branchiostoma</taxon>
    </lineage>
</organism>
<evidence type="ECO:0000259" key="9">
    <source>
        <dbReference type="Pfam" id="PF04042"/>
    </source>
</evidence>
<dbReference type="PANTHER" id="PTHR12708:SF0">
    <property type="entry name" value="DNA POLYMERASE EPSILON SUBUNIT 2"/>
    <property type="match status" value="1"/>
</dbReference>
<evidence type="ECO:0000256" key="7">
    <source>
        <dbReference type="ARBA" id="ARBA00063156"/>
    </source>
</evidence>
<protein>
    <recommendedName>
        <fullName evidence="8">DNA polymerase epsilon subunit</fullName>
    </recommendedName>
    <alternativeName>
        <fullName evidence="8">DNA polymerase II subunit 2</fullName>
    </alternativeName>
</protein>
<dbReference type="eggNOG" id="KOG3818">
    <property type="taxonomic scope" value="Eukaryota"/>
</dbReference>
<dbReference type="FunFam" id="1.10.8.60:FF:000053">
    <property type="entry name" value="DNA polymerase epsilon subunit"/>
    <property type="match status" value="1"/>
</dbReference>
<dbReference type="EMBL" id="GG666648">
    <property type="protein sequence ID" value="EEN46144.1"/>
    <property type="molecule type" value="Genomic_DNA"/>
</dbReference>
<evidence type="ECO:0000313" key="11">
    <source>
        <dbReference type="EMBL" id="EEN46144.1"/>
    </source>
</evidence>
<evidence type="ECO:0000256" key="3">
    <source>
        <dbReference type="ARBA" id="ARBA00022705"/>
    </source>
</evidence>
<accession>C3ZN04</accession>
<reference evidence="11" key="1">
    <citation type="journal article" date="2008" name="Nature">
        <title>The amphioxus genome and the evolution of the chordate karyotype.</title>
        <authorList>
            <consortium name="US DOE Joint Genome Institute (JGI-PGF)"/>
            <person name="Putnam N.H."/>
            <person name="Butts T."/>
            <person name="Ferrier D.E.K."/>
            <person name="Furlong R.F."/>
            <person name="Hellsten U."/>
            <person name="Kawashima T."/>
            <person name="Robinson-Rechavi M."/>
            <person name="Shoguchi E."/>
            <person name="Terry A."/>
            <person name="Yu J.-K."/>
            <person name="Benito-Gutierrez E.L."/>
            <person name="Dubchak I."/>
            <person name="Garcia-Fernandez J."/>
            <person name="Gibson-Brown J.J."/>
            <person name="Grigoriev I.V."/>
            <person name="Horton A.C."/>
            <person name="de Jong P.J."/>
            <person name="Jurka J."/>
            <person name="Kapitonov V.V."/>
            <person name="Kohara Y."/>
            <person name="Kuroki Y."/>
            <person name="Lindquist E."/>
            <person name="Lucas S."/>
            <person name="Osoegawa K."/>
            <person name="Pennacchio L.A."/>
            <person name="Salamov A.A."/>
            <person name="Satou Y."/>
            <person name="Sauka-Spengler T."/>
            <person name="Schmutz J."/>
            <person name="Shin-I T."/>
            <person name="Toyoda A."/>
            <person name="Bronner-Fraser M."/>
            <person name="Fujiyama A."/>
            <person name="Holland L.Z."/>
            <person name="Holland P.W.H."/>
            <person name="Satoh N."/>
            <person name="Rokhsar D.S."/>
        </authorList>
    </citation>
    <scope>NUCLEOTIDE SEQUENCE [LARGE SCALE GENOMIC DNA]</scope>
    <source>
        <strain evidence="11">S238N-H82</strain>
        <tissue evidence="11">Testes</tissue>
    </source>
</reference>
<comment type="similarity">
    <text evidence="2 8">Belongs to the DNA polymerase epsilon subunit B family.</text>
</comment>
<evidence type="ECO:0000256" key="6">
    <source>
        <dbReference type="ARBA" id="ARBA00054225"/>
    </source>
</evidence>
<keyword evidence="3 8" id="KW-0235">DNA replication</keyword>
<dbReference type="GO" id="GO:0003677">
    <property type="term" value="F:DNA binding"/>
    <property type="evidence" value="ECO:0007669"/>
    <property type="project" value="UniProtKB-UniRule"/>
</dbReference>
<dbReference type="PIRSF" id="PIRSF000799">
    <property type="entry name" value="DNA_pol_eps_2"/>
    <property type="match status" value="1"/>
</dbReference>
<dbReference type="GO" id="GO:0008622">
    <property type="term" value="C:epsilon DNA polymerase complex"/>
    <property type="evidence" value="ECO:0007669"/>
    <property type="project" value="UniProtKB-UniRule"/>
</dbReference>
<evidence type="ECO:0000256" key="1">
    <source>
        <dbReference type="ARBA" id="ARBA00004123"/>
    </source>
</evidence>
<comment type="subcellular location">
    <subcellularLocation>
        <location evidence="1 8">Nucleus</location>
    </subcellularLocation>
</comment>